<dbReference type="EMBL" id="RRZQ01000003">
    <property type="protein sequence ID" value="RRN51242.1"/>
    <property type="molecule type" value="Genomic_DNA"/>
</dbReference>
<evidence type="ECO:0000313" key="2">
    <source>
        <dbReference type="EMBL" id="RRN51242.1"/>
    </source>
</evidence>
<dbReference type="AlphaFoldDB" id="A0A0Z8FDR4"/>
<protein>
    <recommendedName>
        <fullName evidence="5">Bacteriocin immunity protein</fullName>
    </recommendedName>
</protein>
<reference evidence="1 3" key="1">
    <citation type="submission" date="2016-02" db="EMBL/GenBank/DDBJ databases">
        <authorList>
            <consortium name="Pathogen Informatics"/>
        </authorList>
    </citation>
    <scope>NUCLEOTIDE SEQUENCE [LARGE SCALE GENOMIC DNA]</scope>
    <source>
        <strain evidence="1 3">LSS54</strain>
    </source>
</reference>
<sequence>MKKANKEEFYQYLSAVYNLKTDVLSQPVRDKILETAQSLDKDVSLYWLADRLAVIINTELTGLTWRAPKELVDLARYLQELQTTYRRFAIGLDDLKEE</sequence>
<proteinExistence type="predicted"/>
<dbReference type="RefSeq" id="WP_029176123.1">
    <property type="nucleotide sequence ID" value="NZ_CEFG01000004.1"/>
</dbReference>
<name>A0A0Z8FDR4_STRSU</name>
<evidence type="ECO:0000313" key="1">
    <source>
        <dbReference type="EMBL" id="CYU78504.1"/>
    </source>
</evidence>
<dbReference type="Proteomes" id="UP000281324">
    <property type="component" value="Unassembled WGS sequence"/>
</dbReference>
<reference evidence="2 4" key="2">
    <citation type="submission" date="2018-11" db="EMBL/GenBank/DDBJ databases">
        <title>Changes in penicillin susceptibility of Streptococcus suis isolates by amino acid alterations in the penicillin-binding protein.</title>
        <authorList>
            <person name="Niemann L."/>
            <person name="Eichhorn I."/>
        </authorList>
    </citation>
    <scope>NUCLEOTIDE SEQUENCE [LARGE SCALE GENOMIC DNA]</scope>
    <source>
        <strain evidence="2 4">IMT40201</strain>
    </source>
</reference>
<dbReference type="SUPFAM" id="SSF109797">
    <property type="entry name" value="Bacteriocin immunity protein-like"/>
    <property type="match status" value="1"/>
</dbReference>
<evidence type="ECO:0000313" key="3">
    <source>
        <dbReference type="Proteomes" id="UP000073494"/>
    </source>
</evidence>
<evidence type="ECO:0008006" key="5">
    <source>
        <dbReference type="Google" id="ProtNLM"/>
    </source>
</evidence>
<gene>
    <name evidence="2" type="ORF">EI219_01155</name>
    <name evidence="1" type="ORF">ERS132416_00618</name>
</gene>
<evidence type="ECO:0000313" key="4">
    <source>
        <dbReference type="Proteomes" id="UP000281324"/>
    </source>
</evidence>
<dbReference type="Proteomes" id="UP000073494">
    <property type="component" value="Unassembled WGS sequence"/>
</dbReference>
<accession>A0A0Z8FDR4</accession>
<organism evidence="1 3">
    <name type="scientific">Streptococcus suis</name>
    <dbReference type="NCBI Taxonomy" id="1307"/>
    <lineage>
        <taxon>Bacteria</taxon>
        <taxon>Bacillati</taxon>
        <taxon>Bacillota</taxon>
        <taxon>Bacilli</taxon>
        <taxon>Lactobacillales</taxon>
        <taxon>Streptococcaceae</taxon>
        <taxon>Streptococcus</taxon>
    </lineage>
</organism>
<dbReference type="EMBL" id="FIHD01000007">
    <property type="protein sequence ID" value="CYU78504.1"/>
    <property type="molecule type" value="Genomic_DNA"/>
</dbReference>